<evidence type="ECO:0000313" key="6">
    <source>
        <dbReference type="Proteomes" id="UP001501710"/>
    </source>
</evidence>
<accession>A0ABP8BT92</accession>
<dbReference type="Gene3D" id="3.20.20.100">
    <property type="entry name" value="NADP-dependent oxidoreductase domain"/>
    <property type="match status" value="1"/>
</dbReference>
<organism evidence="5 6">
    <name type="scientific">Actinomadura meridiana</name>
    <dbReference type="NCBI Taxonomy" id="559626"/>
    <lineage>
        <taxon>Bacteria</taxon>
        <taxon>Bacillati</taxon>
        <taxon>Actinomycetota</taxon>
        <taxon>Actinomycetes</taxon>
        <taxon>Streptosporangiales</taxon>
        <taxon>Thermomonosporaceae</taxon>
        <taxon>Actinomadura</taxon>
    </lineage>
</organism>
<protein>
    <submittedName>
        <fullName evidence="5">Aldo/keto reductase</fullName>
    </submittedName>
</protein>
<comment type="similarity">
    <text evidence="1">Belongs to the shaker potassium channel beta subunit family.</text>
</comment>
<dbReference type="SUPFAM" id="SSF51430">
    <property type="entry name" value="NAD(P)-linked oxidoreductase"/>
    <property type="match status" value="1"/>
</dbReference>
<reference evidence="6" key="1">
    <citation type="journal article" date="2019" name="Int. J. Syst. Evol. Microbiol.">
        <title>The Global Catalogue of Microorganisms (GCM) 10K type strain sequencing project: providing services to taxonomists for standard genome sequencing and annotation.</title>
        <authorList>
            <consortium name="The Broad Institute Genomics Platform"/>
            <consortium name="The Broad Institute Genome Sequencing Center for Infectious Disease"/>
            <person name="Wu L."/>
            <person name="Ma J."/>
        </authorList>
    </citation>
    <scope>NUCLEOTIDE SEQUENCE [LARGE SCALE GENOMIC DNA]</scope>
    <source>
        <strain evidence="6">JCM 17440</strain>
    </source>
</reference>
<dbReference type="Proteomes" id="UP001501710">
    <property type="component" value="Unassembled WGS sequence"/>
</dbReference>
<dbReference type="RefSeq" id="WP_344889711.1">
    <property type="nucleotide sequence ID" value="NZ_BAABAS010000004.1"/>
</dbReference>
<gene>
    <name evidence="5" type="ORF">GCM10022254_07760</name>
</gene>
<keyword evidence="6" id="KW-1185">Reference proteome</keyword>
<comment type="caution">
    <text evidence="5">The sequence shown here is derived from an EMBL/GenBank/DDBJ whole genome shotgun (WGS) entry which is preliminary data.</text>
</comment>
<proteinExistence type="inferred from homology"/>
<evidence type="ECO:0000313" key="5">
    <source>
        <dbReference type="EMBL" id="GAA4225580.1"/>
    </source>
</evidence>
<dbReference type="Pfam" id="PF00248">
    <property type="entry name" value="Aldo_ket_red"/>
    <property type="match status" value="1"/>
</dbReference>
<feature type="domain" description="NADP-dependent oxidoreductase" evidence="4">
    <location>
        <begin position="22"/>
        <end position="292"/>
    </location>
</feature>
<dbReference type="PANTHER" id="PTHR43150:SF2">
    <property type="entry name" value="HYPERKINETIC, ISOFORM M"/>
    <property type="match status" value="1"/>
</dbReference>
<evidence type="ECO:0000256" key="3">
    <source>
        <dbReference type="ARBA" id="ARBA00023002"/>
    </source>
</evidence>
<evidence type="ECO:0000259" key="4">
    <source>
        <dbReference type="Pfam" id="PF00248"/>
    </source>
</evidence>
<dbReference type="InterPro" id="IPR023210">
    <property type="entry name" value="NADP_OxRdtase_dom"/>
</dbReference>
<dbReference type="PANTHER" id="PTHR43150">
    <property type="entry name" value="HYPERKINETIC, ISOFORM M"/>
    <property type="match status" value="1"/>
</dbReference>
<evidence type="ECO:0000256" key="2">
    <source>
        <dbReference type="ARBA" id="ARBA00022857"/>
    </source>
</evidence>
<evidence type="ECO:0000256" key="1">
    <source>
        <dbReference type="ARBA" id="ARBA00006515"/>
    </source>
</evidence>
<keyword evidence="2" id="KW-0521">NADP</keyword>
<sequence length="339" mass="36625">MEFAERVPRRRLGVHGPEVPLLALGSWNTWDRMDREDAARLVRLAVDRGVDMFDVAHYNFGPHAENAVTDVLFGQAVRDAGIAREDYLLCGKLWLWEYPASSFAEQIKVSLGRVGTDHADMVVVGDFMERPDLKTVVADVSELVRAGRFASWGVNNWSAGDVLFACRFATAEGLVPPSFAQLKYNLARRSVPEGTLYARLFAEEGLALQASDVLEGGILAGKSDPERKIGADPGGIRDRIRAALPEIQRIADGFGVTPAQLAIAFCLAHPAVANVLVGVSRISQFENNLAALGLCARYGEELRTAAAGLWLDEGVVDPAASWGTDVPAPPADDDSVPCN</sequence>
<dbReference type="EMBL" id="BAABAS010000004">
    <property type="protein sequence ID" value="GAA4225580.1"/>
    <property type="molecule type" value="Genomic_DNA"/>
</dbReference>
<dbReference type="InterPro" id="IPR036812">
    <property type="entry name" value="NAD(P)_OxRdtase_dom_sf"/>
</dbReference>
<dbReference type="InterPro" id="IPR005399">
    <property type="entry name" value="K_chnl_volt-dep_bsu_KCNAB-rel"/>
</dbReference>
<name>A0ABP8BT92_9ACTN</name>
<keyword evidence="3" id="KW-0560">Oxidoreductase</keyword>